<gene>
    <name evidence="1" type="ORF">CJ263_15675</name>
</gene>
<sequence>MTAQEKQNWVSEHVDFSGYVKYLNTSSFTSLDSIGNDNLIHNRLNFKMYANDNLTLAIELRNRIFWGTSVKSIPDYASMVENSNQDIDMTALLINRPALIMLSNIDRLYVDYHSNKWQLVLGRQRINWGKNLVWNPNDLFNAYSFFDFDYEERPGTDALRAKYFTSGNSSLEIAINYTDEWKNNTVAIKYNFNKFQYDFQMIVAKYLENYTLGLGWEGVIKDMGFKGELSYFMPYGNSIEDNAFVGSISFDYYFKNDISLNVSTLYNSDGISNTNAYDTSQLYSESIDVKHLMPNKWSFFGQASKTFTPAIAGSIASIYAADIDMVFFMPQFTYSISQNWDFDVTGQLYYGKQEEQFSNLGNSVYLRFRYSF</sequence>
<evidence type="ECO:0000313" key="2">
    <source>
        <dbReference type="Proteomes" id="UP000215244"/>
    </source>
</evidence>
<proteinExistence type="predicted"/>
<protein>
    <submittedName>
        <fullName evidence="1">Uncharacterized protein</fullName>
    </submittedName>
</protein>
<accession>A0A223V8B2</accession>
<keyword evidence="2" id="KW-1185">Reference proteome</keyword>
<dbReference type="RefSeq" id="WP_094998138.1">
    <property type="nucleotide sequence ID" value="NZ_BMJL01000013.1"/>
</dbReference>
<name>A0A223V8B2_9FLAO</name>
<dbReference type="OrthoDB" id="5383458at2"/>
<dbReference type="AlphaFoldDB" id="A0A223V8B2"/>
<reference evidence="1 2" key="1">
    <citation type="submission" date="2017-08" db="EMBL/GenBank/DDBJ databases">
        <title>The complete genome sequence of Maribacter sp. B1, isolated from deep-sea sediment.</title>
        <authorList>
            <person name="Wu Y.-H."/>
            <person name="Cheng H."/>
            <person name="Xu X.-W."/>
        </authorList>
    </citation>
    <scope>NUCLEOTIDE SEQUENCE [LARGE SCALE GENOMIC DNA]</scope>
    <source>
        <strain evidence="1 2">B1</strain>
    </source>
</reference>
<dbReference type="Proteomes" id="UP000215244">
    <property type="component" value="Chromosome"/>
</dbReference>
<evidence type="ECO:0000313" key="1">
    <source>
        <dbReference type="EMBL" id="ASV31536.1"/>
    </source>
</evidence>
<dbReference type="EMBL" id="CP022957">
    <property type="protein sequence ID" value="ASV31536.1"/>
    <property type="molecule type" value="Genomic_DNA"/>
</dbReference>
<dbReference type="KEGG" id="marb:CJ263_15675"/>
<organism evidence="1 2">
    <name type="scientific">Maribacter cobaltidurans</name>
    <dbReference type="NCBI Taxonomy" id="1178778"/>
    <lineage>
        <taxon>Bacteria</taxon>
        <taxon>Pseudomonadati</taxon>
        <taxon>Bacteroidota</taxon>
        <taxon>Flavobacteriia</taxon>
        <taxon>Flavobacteriales</taxon>
        <taxon>Flavobacteriaceae</taxon>
        <taxon>Maribacter</taxon>
    </lineage>
</organism>